<dbReference type="Proteomes" id="UP000619761">
    <property type="component" value="Unassembled WGS sequence"/>
</dbReference>
<protein>
    <submittedName>
        <fullName evidence="1">Uncharacterized protein</fullName>
    </submittedName>
</protein>
<accession>A0ABQ3B9C5</accession>
<sequence length="151" mass="16963">MFSCIIFGFFWKIQPQLELASIDKVENLLSLYEIFSMLESINSDSFFLMDILFTTEPLLSFLNISLSTSLDLRLKVNAIDMATTTIIDIVRALVIFLNIKYAEKDMSKFNIDGIAATSSRNTTNKSNRNSANIPSMYGSFITPSSAADFKL</sequence>
<keyword evidence="2" id="KW-1185">Reference proteome</keyword>
<evidence type="ECO:0000313" key="1">
    <source>
        <dbReference type="EMBL" id="GGY85650.1"/>
    </source>
</evidence>
<comment type="caution">
    <text evidence="1">The sequence shown here is derived from an EMBL/GenBank/DDBJ whole genome shotgun (WGS) entry which is preliminary data.</text>
</comment>
<gene>
    <name evidence="1" type="ORF">GCM10011613_33150</name>
</gene>
<name>A0ABQ3B9C5_9GAMM</name>
<proteinExistence type="predicted"/>
<reference evidence="2" key="1">
    <citation type="journal article" date="2019" name="Int. J. Syst. Evol. Microbiol.">
        <title>The Global Catalogue of Microorganisms (GCM) 10K type strain sequencing project: providing services to taxonomists for standard genome sequencing and annotation.</title>
        <authorList>
            <consortium name="The Broad Institute Genomics Platform"/>
            <consortium name="The Broad Institute Genome Sequencing Center for Infectious Disease"/>
            <person name="Wu L."/>
            <person name="Ma J."/>
        </authorList>
    </citation>
    <scope>NUCLEOTIDE SEQUENCE [LARGE SCALE GENOMIC DNA]</scope>
    <source>
        <strain evidence="2">KCTC 32239</strain>
    </source>
</reference>
<dbReference type="EMBL" id="BMYZ01000004">
    <property type="protein sequence ID" value="GGY85650.1"/>
    <property type="molecule type" value="Genomic_DNA"/>
</dbReference>
<evidence type="ECO:0000313" key="2">
    <source>
        <dbReference type="Proteomes" id="UP000619761"/>
    </source>
</evidence>
<organism evidence="1 2">
    <name type="scientific">Cellvibrio zantedeschiae</name>
    <dbReference type="NCBI Taxonomy" id="1237077"/>
    <lineage>
        <taxon>Bacteria</taxon>
        <taxon>Pseudomonadati</taxon>
        <taxon>Pseudomonadota</taxon>
        <taxon>Gammaproteobacteria</taxon>
        <taxon>Cellvibrionales</taxon>
        <taxon>Cellvibrionaceae</taxon>
        <taxon>Cellvibrio</taxon>
    </lineage>
</organism>